<organism evidence="2">
    <name type="scientific">marine sediment metagenome</name>
    <dbReference type="NCBI Taxonomy" id="412755"/>
    <lineage>
        <taxon>unclassified sequences</taxon>
        <taxon>metagenomes</taxon>
        <taxon>ecological metagenomes</taxon>
    </lineage>
</organism>
<gene>
    <name evidence="2" type="ORF">S03H2_66476</name>
</gene>
<dbReference type="Pfam" id="PF00919">
    <property type="entry name" value="UPF0004"/>
    <property type="match status" value="1"/>
</dbReference>
<dbReference type="PANTHER" id="PTHR43020">
    <property type="entry name" value="CDK5 REGULATORY SUBUNIT-ASSOCIATED PROTEIN 1"/>
    <property type="match status" value="1"/>
</dbReference>
<comment type="caution">
    <text evidence="2">The sequence shown here is derived from an EMBL/GenBank/DDBJ whole genome shotgun (WGS) entry which is preliminary data.</text>
</comment>
<reference evidence="2" key="1">
    <citation type="journal article" date="2014" name="Front. Microbiol.">
        <title>High frequency of phylogenetically diverse reductive dehalogenase-homologous genes in deep subseafloor sedimentary metagenomes.</title>
        <authorList>
            <person name="Kawai M."/>
            <person name="Futagami T."/>
            <person name="Toyoda A."/>
            <person name="Takaki Y."/>
            <person name="Nishi S."/>
            <person name="Hori S."/>
            <person name="Arai W."/>
            <person name="Tsubouchi T."/>
            <person name="Morono Y."/>
            <person name="Uchiyama I."/>
            <person name="Ito T."/>
            <person name="Fujiyama A."/>
            <person name="Inagaki F."/>
            <person name="Takami H."/>
        </authorList>
    </citation>
    <scope>NUCLEOTIDE SEQUENCE</scope>
    <source>
        <strain evidence="2">Expedition CK06-06</strain>
    </source>
</reference>
<protein>
    <recommendedName>
        <fullName evidence="1">MTTase N-terminal domain-containing protein</fullName>
    </recommendedName>
</protein>
<dbReference type="GO" id="GO:0005829">
    <property type="term" value="C:cytosol"/>
    <property type="evidence" value="ECO:0007669"/>
    <property type="project" value="TreeGrafter"/>
</dbReference>
<dbReference type="PROSITE" id="PS51449">
    <property type="entry name" value="MTTASE_N"/>
    <property type="match status" value="1"/>
</dbReference>
<dbReference type="GO" id="GO:0051539">
    <property type="term" value="F:4 iron, 4 sulfur cluster binding"/>
    <property type="evidence" value="ECO:0007669"/>
    <property type="project" value="UniProtKB-KW"/>
</dbReference>
<sequence length="59" mass="6830">MKRYWIETYGCQMNKAESESLEYRLKEVGWMSAGAPWEAGLVVINTCSVRKTAEDRIWG</sequence>
<dbReference type="Gene3D" id="3.40.50.12160">
    <property type="entry name" value="Methylthiotransferase, N-terminal domain"/>
    <property type="match status" value="1"/>
</dbReference>
<dbReference type="GO" id="GO:0046872">
    <property type="term" value="F:metal ion binding"/>
    <property type="evidence" value="ECO:0007669"/>
    <property type="project" value="UniProtKB-KW"/>
</dbReference>
<dbReference type="InterPro" id="IPR038135">
    <property type="entry name" value="Methylthiotransferase_N_sf"/>
</dbReference>
<dbReference type="GO" id="GO:0035597">
    <property type="term" value="F:tRNA-2-methylthio-N(6)-dimethylallyladenosine(37) synthase activity"/>
    <property type="evidence" value="ECO:0007669"/>
    <property type="project" value="TreeGrafter"/>
</dbReference>
<dbReference type="AlphaFoldDB" id="X1KG42"/>
<evidence type="ECO:0000259" key="1">
    <source>
        <dbReference type="PROSITE" id="PS51449"/>
    </source>
</evidence>
<dbReference type="InterPro" id="IPR013848">
    <property type="entry name" value="Methylthiotransferase_N"/>
</dbReference>
<feature type="domain" description="MTTase N-terminal" evidence="1">
    <location>
        <begin position="2"/>
        <end position="59"/>
    </location>
</feature>
<evidence type="ECO:0000313" key="2">
    <source>
        <dbReference type="EMBL" id="GAH81028.1"/>
    </source>
</evidence>
<feature type="non-terminal residue" evidence="2">
    <location>
        <position position="59"/>
    </location>
</feature>
<proteinExistence type="predicted"/>
<dbReference type="PANTHER" id="PTHR43020:SF2">
    <property type="entry name" value="MITOCHONDRIAL TRNA METHYLTHIOTRANSFERASE CDK5RAP1"/>
    <property type="match status" value="1"/>
</dbReference>
<name>X1KG42_9ZZZZ</name>
<dbReference type="EMBL" id="BARU01043409">
    <property type="protein sequence ID" value="GAH81028.1"/>
    <property type="molecule type" value="Genomic_DNA"/>
</dbReference>
<accession>X1KG42</accession>